<organism evidence="1 2">
    <name type="scientific">Rhizobium meliloti</name>
    <name type="common">Ensifer meliloti</name>
    <name type="synonym">Sinorhizobium meliloti</name>
    <dbReference type="NCBI Taxonomy" id="382"/>
    <lineage>
        <taxon>Bacteria</taxon>
        <taxon>Pseudomonadati</taxon>
        <taxon>Pseudomonadota</taxon>
        <taxon>Alphaproteobacteria</taxon>
        <taxon>Hyphomicrobiales</taxon>
        <taxon>Rhizobiaceae</taxon>
        <taxon>Sinorhizobium/Ensifer group</taxon>
        <taxon>Sinorhizobium</taxon>
    </lineage>
</organism>
<evidence type="ECO:0000313" key="2">
    <source>
        <dbReference type="Proteomes" id="UP000231987"/>
    </source>
</evidence>
<dbReference type="Pfam" id="PF06199">
    <property type="entry name" value="Phage_tail_2"/>
    <property type="match status" value="1"/>
</dbReference>
<dbReference type="AlphaFoldDB" id="A0A2J0YVH3"/>
<evidence type="ECO:0000313" key="1">
    <source>
        <dbReference type="EMBL" id="PJR11555.1"/>
    </source>
</evidence>
<dbReference type="InterPro" id="IPR022344">
    <property type="entry name" value="GTA_major-tail"/>
</dbReference>
<sequence>MADGQQLGRLLLIKIGDGAEPEVFTNLCGLKTRSFNLSANEIDTTIPSCTNPGGPVQKTSRPGISNRTFTGSGAFVAGAAMSAFMGHVRASEAFNAQVVVPGDGTYEGSWMVTDFSFDGDVEPNMEFSATFVAADVLEFTAEV</sequence>
<gene>
    <name evidence="1" type="ORF">CEJ86_27735</name>
</gene>
<proteinExistence type="predicted"/>
<comment type="caution">
    <text evidence="1">The sequence shown here is derived from an EMBL/GenBank/DDBJ whole genome shotgun (WGS) entry which is preliminary data.</text>
</comment>
<accession>A0A2J0YVH3</accession>
<reference evidence="1 2" key="1">
    <citation type="submission" date="2017-06" db="EMBL/GenBank/DDBJ databases">
        <title>Ensifer strains isolated from leguminous trees and herbs display diverse denitrification phenotypes with some acting as strong N2O sinks.</title>
        <authorList>
            <person name="Woliy K."/>
            <person name="Mania D."/>
            <person name="Bakken L.R."/>
            <person name="Frostegard A."/>
        </authorList>
    </citation>
    <scope>NUCLEOTIDE SEQUENCE [LARGE SCALE GENOMIC DNA]</scope>
    <source>
        <strain evidence="1 2">AC50a</strain>
    </source>
</reference>
<dbReference type="EMBL" id="NJGD01000019">
    <property type="protein sequence ID" value="PJR11555.1"/>
    <property type="molecule type" value="Genomic_DNA"/>
</dbReference>
<dbReference type="Proteomes" id="UP000231987">
    <property type="component" value="Unassembled WGS sequence"/>
</dbReference>
<dbReference type="InterPro" id="IPR011855">
    <property type="entry name" value="Phgtail_TP901_1"/>
</dbReference>
<name>A0A2J0YVH3_RHIML</name>
<dbReference type="PRINTS" id="PR01996">
    <property type="entry name" value="MTP1FAMILY"/>
</dbReference>
<dbReference type="RefSeq" id="WP_100674289.1">
    <property type="nucleotide sequence ID" value="NZ_NJGD01000019.1"/>
</dbReference>
<protein>
    <submittedName>
        <fullName evidence="1">Phage tail protein</fullName>
    </submittedName>
</protein>